<feature type="compositionally biased region" description="Polar residues" evidence="2">
    <location>
        <begin position="511"/>
        <end position="523"/>
    </location>
</feature>
<feature type="compositionally biased region" description="Polar residues" evidence="2">
    <location>
        <begin position="454"/>
        <end position="469"/>
    </location>
</feature>
<dbReference type="AlphaFoldDB" id="A0A8J1UDK3"/>
<feature type="region of interest" description="Disordered" evidence="2">
    <location>
        <begin position="182"/>
        <end position="230"/>
    </location>
</feature>
<dbReference type="EMBL" id="CAIIXF020000006">
    <property type="protein sequence ID" value="CAH1785445.1"/>
    <property type="molecule type" value="Genomic_DNA"/>
</dbReference>
<dbReference type="Pfam" id="PF00640">
    <property type="entry name" value="PID"/>
    <property type="match status" value="1"/>
</dbReference>
<evidence type="ECO:0000256" key="2">
    <source>
        <dbReference type="SAM" id="MobiDB-lite"/>
    </source>
</evidence>
<feature type="compositionally biased region" description="Low complexity" evidence="2">
    <location>
        <begin position="443"/>
        <end position="453"/>
    </location>
</feature>
<feature type="region of interest" description="Disordered" evidence="2">
    <location>
        <begin position="417"/>
        <end position="469"/>
    </location>
</feature>
<feature type="compositionally biased region" description="Acidic residues" evidence="2">
    <location>
        <begin position="721"/>
        <end position="730"/>
    </location>
</feature>
<evidence type="ECO:0000313" key="4">
    <source>
        <dbReference type="Proteomes" id="UP000749559"/>
    </source>
</evidence>
<dbReference type="PROSITE" id="PS01179">
    <property type="entry name" value="PID"/>
    <property type="match status" value="1"/>
</dbReference>
<dbReference type="Proteomes" id="UP000749559">
    <property type="component" value="Unassembled WGS sequence"/>
</dbReference>
<dbReference type="InterPro" id="IPR011993">
    <property type="entry name" value="PH-like_dom_sf"/>
</dbReference>
<feature type="compositionally biased region" description="Basic and acidic residues" evidence="2">
    <location>
        <begin position="219"/>
        <end position="230"/>
    </location>
</feature>
<keyword evidence="1" id="KW-0175">Coiled coil</keyword>
<feature type="compositionally biased region" description="Basic and acidic residues" evidence="2">
    <location>
        <begin position="631"/>
        <end position="642"/>
    </location>
</feature>
<feature type="compositionally biased region" description="Polar residues" evidence="2">
    <location>
        <begin position="559"/>
        <end position="572"/>
    </location>
</feature>
<dbReference type="CDD" id="cd01270">
    <property type="entry name" value="PTB_CAPON-like"/>
    <property type="match status" value="1"/>
</dbReference>
<feature type="region of interest" description="Disordered" evidence="2">
    <location>
        <begin position="495"/>
        <end position="730"/>
    </location>
</feature>
<feature type="compositionally biased region" description="Polar residues" evidence="2">
    <location>
        <begin position="199"/>
        <end position="213"/>
    </location>
</feature>
<dbReference type="InterPro" id="IPR006020">
    <property type="entry name" value="PTB/PI_dom"/>
</dbReference>
<reference evidence="3" key="1">
    <citation type="submission" date="2022-03" db="EMBL/GenBank/DDBJ databases">
        <authorList>
            <person name="Martin C."/>
        </authorList>
    </citation>
    <scope>NUCLEOTIDE SEQUENCE</scope>
</reference>
<dbReference type="Gene3D" id="2.30.29.30">
    <property type="entry name" value="Pleckstrin-homology domain (PH domain)/Phosphotyrosine-binding domain (PTB)"/>
    <property type="match status" value="1"/>
</dbReference>
<sequence length="730" mass="80783">MPSKKQYDLVSDDGYDTRIPLHNEEAFQHGLGFQAKYIGTLDVPRPSSRVEIVAAMRRIRYEFKAKAIKKKKVLISISVDGVKVVLRKKKKVRERDADILLKNQWAYDENRMLVMVHPIYRIFYVSHDSQDLKIFSYIARDAATNVFKCNVFKSYKKSQAMRIVRTVGQAFEVCHKISAVEPAKREEDASSEENERKVQPNTTDQQPSTQQPNIPVDPNDSREDNNETERAFEQATALLESVGSPPQQLLQSVGSPPQVGATISSPIGGTPHMLTQSYVPDAQTPLSTHHQIQLLRQQLEQQTQQTQVAIAQVQLLKDQLSAESAARIEAQARTHQLLLHNRDLLEHINQLVARIQELEMRPAADRKMPSILEKFEALQAMTPQIPVLTDPNTPECQPVHIPTFKEIEAQHLQASAENATFENTNIKSDYTESPDSGHKEMSSDSLSYSMSQSDTNGGSNSQGWYTPSSRITGQGGVGAGGDSLFYQSYTYHTPVVNSSGDRVLGGPKYGQTPTHSDPSQRDTQGYGKRLSTDGEKKALNTNNGGVDNGQKIIVPCPSQDASGNRLNLNLTPKINPPPPNSRRSPRNSQASSGSSDEGNKRDSYNSGHTESSVDIMRLSSQSNGSAVTIQLEERKNTDDCEKSANNSTETHDSIISVKNLSKSPGDVYSKRDQANSVPQKSNNSLVDKIKVPLASISDEENTEASDDSGVPTQPRRLDSMTFDEFEALTP</sequence>
<proteinExistence type="predicted"/>
<protein>
    <submittedName>
        <fullName evidence="3">Uncharacterized protein</fullName>
    </submittedName>
</protein>
<gene>
    <name evidence="3" type="ORF">OFUS_LOCUS11497</name>
</gene>
<organism evidence="3 4">
    <name type="scientific">Owenia fusiformis</name>
    <name type="common">Polychaete worm</name>
    <dbReference type="NCBI Taxonomy" id="6347"/>
    <lineage>
        <taxon>Eukaryota</taxon>
        <taxon>Metazoa</taxon>
        <taxon>Spiralia</taxon>
        <taxon>Lophotrochozoa</taxon>
        <taxon>Annelida</taxon>
        <taxon>Polychaeta</taxon>
        <taxon>Sedentaria</taxon>
        <taxon>Canalipalpata</taxon>
        <taxon>Sabellida</taxon>
        <taxon>Oweniida</taxon>
        <taxon>Oweniidae</taxon>
        <taxon>Owenia</taxon>
    </lineage>
</organism>
<evidence type="ECO:0000313" key="3">
    <source>
        <dbReference type="EMBL" id="CAH1785445.1"/>
    </source>
</evidence>
<feature type="compositionally biased region" description="Polar residues" evidence="2">
    <location>
        <begin position="674"/>
        <end position="685"/>
    </location>
</feature>
<feature type="compositionally biased region" description="Basic and acidic residues" evidence="2">
    <location>
        <begin position="182"/>
        <end position="198"/>
    </location>
</feature>
<dbReference type="InterPro" id="IPR051133">
    <property type="entry name" value="Adapter_Engulfment-Domain"/>
</dbReference>
<dbReference type="OrthoDB" id="10030336at2759"/>
<keyword evidence="4" id="KW-1185">Reference proteome</keyword>
<dbReference type="GO" id="GO:0050998">
    <property type="term" value="F:nitric-oxide synthase binding"/>
    <property type="evidence" value="ECO:0007669"/>
    <property type="project" value="TreeGrafter"/>
</dbReference>
<feature type="compositionally biased region" description="Polar residues" evidence="2">
    <location>
        <begin position="604"/>
        <end position="628"/>
    </location>
</feature>
<comment type="caution">
    <text evidence="3">The sequence shown here is derived from an EMBL/GenBank/DDBJ whole genome shotgun (WGS) entry which is preliminary data.</text>
</comment>
<feature type="compositionally biased region" description="Acidic residues" evidence="2">
    <location>
        <begin position="697"/>
        <end position="706"/>
    </location>
</feature>
<accession>A0A8J1UDK3</accession>
<dbReference type="FunFam" id="2.30.29.30:FF:000124">
    <property type="entry name" value="carboxyl-terminal PDZ ligand of neuronal nitric oxide synthase protein-like"/>
    <property type="match status" value="1"/>
</dbReference>
<name>A0A8J1UDK3_OWEFU</name>
<feature type="compositionally biased region" description="Polar residues" evidence="2">
    <location>
        <begin position="417"/>
        <end position="434"/>
    </location>
</feature>
<dbReference type="PANTHER" id="PTHR11232:SF17">
    <property type="entry name" value="CAPON-LIKE PROTEIN"/>
    <property type="match status" value="1"/>
</dbReference>
<dbReference type="PANTHER" id="PTHR11232">
    <property type="entry name" value="PHOSPHOTYROSINE INTERACTION DOMAIN-CONTAINING FAMILY MEMBER"/>
    <property type="match status" value="1"/>
</dbReference>
<evidence type="ECO:0000256" key="1">
    <source>
        <dbReference type="ARBA" id="ARBA00023054"/>
    </source>
</evidence>
<dbReference type="SMART" id="SM00462">
    <property type="entry name" value="PTB"/>
    <property type="match status" value="1"/>
</dbReference>
<dbReference type="SUPFAM" id="SSF50729">
    <property type="entry name" value="PH domain-like"/>
    <property type="match status" value="1"/>
</dbReference>